<dbReference type="SUPFAM" id="SSF48452">
    <property type="entry name" value="TPR-like"/>
    <property type="match status" value="1"/>
</dbReference>
<dbReference type="PROSITE" id="PS51257">
    <property type="entry name" value="PROKAR_LIPOPROTEIN"/>
    <property type="match status" value="1"/>
</dbReference>
<dbReference type="InterPro" id="IPR011990">
    <property type="entry name" value="TPR-like_helical_dom_sf"/>
</dbReference>
<dbReference type="EMBL" id="JBHTJH010000001">
    <property type="protein sequence ID" value="MFD0860791.1"/>
    <property type="molecule type" value="Genomic_DNA"/>
</dbReference>
<accession>A0ABW3CVS7</accession>
<dbReference type="RefSeq" id="WP_386402596.1">
    <property type="nucleotide sequence ID" value="NZ_JBHTJH010000001.1"/>
</dbReference>
<keyword evidence="1" id="KW-0449">Lipoprotein</keyword>
<comment type="caution">
    <text evidence="1">The sequence shown here is derived from an EMBL/GenBank/DDBJ whole genome shotgun (WGS) entry which is preliminary data.</text>
</comment>
<evidence type="ECO:0000313" key="2">
    <source>
        <dbReference type="Proteomes" id="UP001596978"/>
    </source>
</evidence>
<dbReference type="Pfam" id="PF12771">
    <property type="entry name" value="SusD-like_2"/>
    <property type="match status" value="1"/>
</dbReference>
<dbReference type="InterPro" id="IPR041662">
    <property type="entry name" value="SusD-like_2"/>
</dbReference>
<evidence type="ECO:0000313" key="1">
    <source>
        <dbReference type="EMBL" id="MFD0860791.1"/>
    </source>
</evidence>
<name>A0ABW3CVS7_9FLAO</name>
<reference evidence="2" key="1">
    <citation type="journal article" date="2019" name="Int. J. Syst. Evol. Microbiol.">
        <title>The Global Catalogue of Microorganisms (GCM) 10K type strain sequencing project: providing services to taxonomists for standard genome sequencing and annotation.</title>
        <authorList>
            <consortium name="The Broad Institute Genomics Platform"/>
            <consortium name="The Broad Institute Genome Sequencing Center for Infectious Disease"/>
            <person name="Wu L."/>
            <person name="Ma J."/>
        </authorList>
    </citation>
    <scope>NUCLEOTIDE SEQUENCE [LARGE SCALE GENOMIC DNA]</scope>
    <source>
        <strain evidence="2">CCUG 62952</strain>
    </source>
</reference>
<dbReference type="Gene3D" id="1.25.40.390">
    <property type="match status" value="2"/>
</dbReference>
<protein>
    <submittedName>
        <fullName evidence="1">SusD/RagB family nutrient-binding outer membrane lipoprotein</fullName>
    </submittedName>
</protein>
<organism evidence="1 2">
    <name type="scientific">Sungkyunkwania multivorans</name>
    <dbReference type="NCBI Taxonomy" id="1173618"/>
    <lineage>
        <taxon>Bacteria</taxon>
        <taxon>Pseudomonadati</taxon>
        <taxon>Bacteroidota</taxon>
        <taxon>Flavobacteriia</taxon>
        <taxon>Flavobacteriales</taxon>
        <taxon>Flavobacteriaceae</taxon>
        <taxon>Sungkyunkwania</taxon>
    </lineage>
</organism>
<keyword evidence="2" id="KW-1185">Reference proteome</keyword>
<proteinExistence type="predicted"/>
<dbReference type="Proteomes" id="UP001596978">
    <property type="component" value="Unassembled WGS sequence"/>
</dbReference>
<gene>
    <name evidence="1" type="ORF">ACFQ1M_01115</name>
</gene>
<sequence>MKKHIVFSLLAGFVGFTACESLELDLTENPNALVDSQADVDFFLNSIQEDFVRHLDGDANFDPNDNFVSGGNTNGDGLSNIGLELTRVDNLNGRQYLSAYQGSDFNDEWTNAYTGILKDIRTMTPLAEAADQVHHIGIAQFIEAYVISSLVDFFGDIPYDEALQGTANLNPNVDGGASVYDAALTLLDAAIANFEASASSDPAYDLFYDNDYDAWVTAANTLKMKLYLQRRLVDGSALSSFQTIVDAGDYITTTGEDFEYKWGATSVTNPDTRHPRYGLNYQAAGAGDYMSNWLMNFMDTTDDPRIRYYYYRQTDAVPGADIAPNEEVLNCSLEAPPQHYIDGGFTFCYLRNGYWGRDHGDTDGVPPDGFLRTTYGVYPYGGRFDDDSFQGIGPGQGGAGAGITPIVTATLVDFMVAEKEMVENDPAGAAIALEAGMRKSIAKAMSFGSLDSGADFSFAPSMTDVDTYVQSIIDAFNDATAMEDKWDILGEQYLIAQFGMGVDCYNFYRRTGYPRTLQPNLEPDPGTFIRSMFYPSNVVNTNSSISQKGDQTQTVFWDNNPTAPEAN</sequence>